<evidence type="ECO:0000313" key="1">
    <source>
        <dbReference type="EMBL" id="ABN47048.1"/>
    </source>
</evidence>
<gene>
    <name evidence="1" type="primary">orf42</name>
</gene>
<accession>A4KVE7</accession>
<reference evidence="1 2" key="1">
    <citation type="journal article" date="2007" name="FEMS Microbiol. Lett.">
        <title>Sequence analysis of the 181-kb accessory plasmid pSmeSM11b, isolated from a dominant Sinorhizobium meliloti strain identified during a long-term field release experiment.</title>
        <authorList>
            <person name="Stiens M."/>
            <person name="Schneiker S."/>
            <person name="Puhler A."/>
            <person name="Schluter A."/>
        </authorList>
    </citation>
    <scope>NUCLEOTIDE SEQUENCE [LARGE SCALE GENOMIC DNA]</scope>
    <source>
        <strain evidence="1 2">SM11</strain>
        <plasmid evidence="2">pSmeSM11b</plasmid>
    </source>
</reference>
<proteinExistence type="predicted"/>
<protein>
    <submittedName>
        <fullName evidence="1">Uncharacterized protein</fullName>
    </submittedName>
</protein>
<keyword evidence="1" id="KW-0614">Plasmid</keyword>
<dbReference type="EMBL" id="EF066650">
    <property type="protein sequence ID" value="ABN47048.1"/>
    <property type="molecule type" value="Genomic_DNA"/>
</dbReference>
<name>A4KVE7_SINMM</name>
<dbReference type="AlphaFoldDB" id="A4KVE7"/>
<sequence>MQDQFLRLLDLLALRDQKRRGVLFNKGRRTVTFYHIA</sequence>
<dbReference type="Proteomes" id="UP000009045">
    <property type="component" value="Plasmid pSmeSM11b"/>
</dbReference>
<reference evidence="2" key="2">
    <citation type="journal article" date="2011" name="J. Biotechnol.">
        <title>The complete genome sequence of the dominant Sinorhizobium meliloti field isolate SM11 extends the S. meliloti pan-genome.</title>
        <authorList>
            <person name="Schneiker-Bekel S."/>
            <person name="Wibberg D."/>
            <person name="Bekel T."/>
            <person name="Blom J."/>
            <person name="Linke B."/>
            <person name="Neuweger H."/>
            <person name="Stiens M."/>
            <person name="Vorholter F.J."/>
            <person name="Weidner S."/>
            <person name="Goesmann A."/>
            <person name="Puhler A."/>
            <person name="Schluter A."/>
        </authorList>
    </citation>
    <scope>NUCLEOTIDE SEQUENCE [LARGE SCALE GENOMIC DNA]</scope>
    <source>
        <strain evidence="2">SM11</strain>
        <plasmid evidence="2">pSmeSM11b</plasmid>
    </source>
</reference>
<organism evidence="1 2">
    <name type="scientific">Sinorhizobium meliloti (strain SM11)</name>
    <dbReference type="NCBI Taxonomy" id="707241"/>
    <lineage>
        <taxon>Bacteria</taxon>
        <taxon>Pseudomonadati</taxon>
        <taxon>Pseudomonadota</taxon>
        <taxon>Alphaproteobacteria</taxon>
        <taxon>Hyphomicrobiales</taxon>
        <taxon>Rhizobiaceae</taxon>
        <taxon>Sinorhizobium/Ensifer group</taxon>
        <taxon>Sinorhizobium</taxon>
    </lineage>
</organism>
<geneLocation type="plasmid" evidence="1 2">
    <name>pSmeSM11b</name>
</geneLocation>
<evidence type="ECO:0000313" key="2">
    <source>
        <dbReference type="Proteomes" id="UP000009045"/>
    </source>
</evidence>